<reference evidence="1 2" key="1">
    <citation type="submission" date="2020-08" db="EMBL/GenBank/DDBJ databases">
        <title>Genomic Encyclopedia of Type Strains, Phase IV (KMG-IV): sequencing the most valuable type-strain genomes for metagenomic binning, comparative biology and taxonomic classification.</title>
        <authorList>
            <person name="Goeker M."/>
        </authorList>
    </citation>
    <scope>NUCLEOTIDE SEQUENCE [LARGE SCALE GENOMIC DNA]</scope>
    <source>
        <strain evidence="1 2">DSM 26723</strain>
    </source>
</reference>
<proteinExistence type="predicted"/>
<organism evidence="1 2">
    <name type="scientific">Povalibacter uvarum</name>
    <dbReference type="NCBI Taxonomy" id="732238"/>
    <lineage>
        <taxon>Bacteria</taxon>
        <taxon>Pseudomonadati</taxon>
        <taxon>Pseudomonadota</taxon>
        <taxon>Gammaproteobacteria</taxon>
        <taxon>Steroidobacterales</taxon>
        <taxon>Steroidobacteraceae</taxon>
        <taxon>Povalibacter</taxon>
    </lineage>
</organism>
<evidence type="ECO:0000313" key="2">
    <source>
        <dbReference type="Proteomes" id="UP000588068"/>
    </source>
</evidence>
<accession>A0A841HQ66</accession>
<name>A0A841HQ66_9GAMM</name>
<dbReference type="AlphaFoldDB" id="A0A841HQ66"/>
<sequence length="315" mass="35205">MTYDPAEIREAQAYFGFARPVLIEKDWHIIRAMSAIAATDAAPFQLIFSGGTCLARAHKLIRRMSEDVDFKIVPIDASAVSKSQRRRQLADLRDKITASLHAAGFPIDPADGAQLQSRDDNRYTVYQLQYATSGEEQAPLRSTIQVELNYATLRKASVELPVASFVAEAFGRAPEIFAIPCVTVEETAAEKLISLTRRTAMEIAGLSRTPDPTLVRHVYDLHITRQRYDNSSVVALAKEIMSQDAEEFRNQFPAYRDDPVQETRRALAALEKEDVYAHRYAEFVQLMVYGERPSYVDAMQTVASLTKGLLASVSP</sequence>
<dbReference type="RefSeq" id="WP_184334375.1">
    <property type="nucleotide sequence ID" value="NZ_JACHHZ010000004.1"/>
</dbReference>
<dbReference type="Gene3D" id="3.10.450.620">
    <property type="entry name" value="JHP933, nucleotidyltransferase-like core domain"/>
    <property type="match status" value="1"/>
</dbReference>
<evidence type="ECO:0000313" key="1">
    <source>
        <dbReference type="EMBL" id="MBB6095006.1"/>
    </source>
</evidence>
<dbReference type="EMBL" id="JACHHZ010000004">
    <property type="protein sequence ID" value="MBB6095006.1"/>
    <property type="molecule type" value="Genomic_DNA"/>
</dbReference>
<protein>
    <submittedName>
        <fullName evidence="1">Putative nucleotidyltransferase component of viral defense system</fullName>
    </submittedName>
</protein>
<dbReference type="GO" id="GO:0016740">
    <property type="term" value="F:transferase activity"/>
    <property type="evidence" value="ECO:0007669"/>
    <property type="project" value="UniProtKB-KW"/>
</dbReference>
<dbReference type="Proteomes" id="UP000588068">
    <property type="component" value="Unassembled WGS sequence"/>
</dbReference>
<keyword evidence="1" id="KW-0808">Transferase</keyword>
<gene>
    <name evidence="1" type="ORF">HNQ60_003893</name>
</gene>
<comment type="caution">
    <text evidence="1">The sequence shown here is derived from an EMBL/GenBank/DDBJ whole genome shotgun (WGS) entry which is preliminary data.</text>
</comment>
<dbReference type="Pfam" id="PF08843">
    <property type="entry name" value="AbiEii"/>
    <property type="match status" value="1"/>
</dbReference>
<keyword evidence="2" id="KW-1185">Reference proteome</keyword>
<dbReference type="InterPro" id="IPR014942">
    <property type="entry name" value="AbiEii"/>
</dbReference>